<reference evidence="2 3" key="1">
    <citation type="journal article" date="2021" name="Elife">
        <title>Chloroplast acquisition without the gene transfer in kleptoplastic sea slugs, Plakobranchus ocellatus.</title>
        <authorList>
            <person name="Maeda T."/>
            <person name="Takahashi S."/>
            <person name="Yoshida T."/>
            <person name="Shimamura S."/>
            <person name="Takaki Y."/>
            <person name="Nagai Y."/>
            <person name="Toyoda A."/>
            <person name="Suzuki Y."/>
            <person name="Arimoto A."/>
            <person name="Ishii H."/>
            <person name="Satoh N."/>
            <person name="Nishiyama T."/>
            <person name="Hasebe M."/>
            <person name="Maruyama T."/>
            <person name="Minagawa J."/>
            <person name="Obokata J."/>
            <person name="Shigenobu S."/>
        </authorList>
    </citation>
    <scope>NUCLEOTIDE SEQUENCE [LARGE SCALE GENOMIC DNA]</scope>
</reference>
<keyword evidence="3" id="KW-1185">Reference proteome</keyword>
<gene>
    <name evidence="2" type="ORF">ElyMa_002001900</name>
</gene>
<feature type="region of interest" description="Disordered" evidence="1">
    <location>
        <begin position="1"/>
        <end position="39"/>
    </location>
</feature>
<proteinExistence type="predicted"/>
<evidence type="ECO:0000313" key="3">
    <source>
        <dbReference type="Proteomes" id="UP000762676"/>
    </source>
</evidence>
<accession>A0AAV4F564</accession>
<dbReference type="Proteomes" id="UP000762676">
    <property type="component" value="Unassembled WGS sequence"/>
</dbReference>
<dbReference type="EMBL" id="BMAT01004065">
    <property type="protein sequence ID" value="GFR67565.1"/>
    <property type="molecule type" value="Genomic_DNA"/>
</dbReference>
<comment type="caution">
    <text evidence="2">The sequence shown here is derived from an EMBL/GenBank/DDBJ whole genome shotgun (WGS) entry which is preliminary data.</text>
</comment>
<name>A0AAV4F564_9GAST</name>
<organism evidence="2 3">
    <name type="scientific">Elysia marginata</name>
    <dbReference type="NCBI Taxonomy" id="1093978"/>
    <lineage>
        <taxon>Eukaryota</taxon>
        <taxon>Metazoa</taxon>
        <taxon>Spiralia</taxon>
        <taxon>Lophotrochozoa</taxon>
        <taxon>Mollusca</taxon>
        <taxon>Gastropoda</taxon>
        <taxon>Heterobranchia</taxon>
        <taxon>Euthyneura</taxon>
        <taxon>Panpulmonata</taxon>
        <taxon>Sacoglossa</taxon>
        <taxon>Placobranchoidea</taxon>
        <taxon>Plakobranchidae</taxon>
        <taxon>Elysia</taxon>
    </lineage>
</organism>
<evidence type="ECO:0000256" key="1">
    <source>
        <dbReference type="SAM" id="MobiDB-lite"/>
    </source>
</evidence>
<protein>
    <submittedName>
        <fullName evidence="2">Uncharacterized protein</fullName>
    </submittedName>
</protein>
<dbReference type="AlphaFoldDB" id="A0AAV4F564"/>
<evidence type="ECO:0000313" key="2">
    <source>
        <dbReference type="EMBL" id="GFR67565.1"/>
    </source>
</evidence>
<sequence length="80" mass="9332">MPIDIEKTTPALRIPAQLKPSQPPPRQHRNTHAEAPEHTRSLRVLAIALTFDREENMACYCWQAMNQPCFRLLWKPSLRL</sequence>